<dbReference type="RefSeq" id="WP_062295524.1">
    <property type="nucleotide sequence ID" value="NZ_CP012036.1"/>
</dbReference>
<dbReference type="PANTHER" id="PTHR38471:SF2">
    <property type="entry name" value="FOUR HELIX BUNDLE PROTEIN"/>
    <property type="match status" value="1"/>
</dbReference>
<proteinExistence type="predicted"/>
<dbReference type="PATRIC" id="fig|224013.5.peg.5247"/>
<dbReference type="InterPro" id="IPR012657">
    <property type="entry name" value="23S_rRNA-intervening_sequence"/>
</dbReference>
<dbReference type="EMBL" id="CP012036">
    <property type="protein sequence ID" value="ALF54874.1"/>
    <property type="molecule type" value="Genomic_DNA"/>
</dbReference>
<dbReference type="PANTHER" id="PTHR38471">
    <property type="entry name" value="FOUR HELIX BUNDLE PROTEIN"/>
    <property type="match status" value="1"/>
</dbReference>
<dbReference type="PIRSF" id="PIRSF035652">
    <property type="entry name" value="CHP02436"/>
    <property type="match status" value="1"/>
</dbReference>
<dbReference type="OrthoDB" id="285993at2"/>
<dbReference type="Proteomes" id="UP000062645">
    <property type="component" value="Chromosome"/>
</dbReference>
<dbReference type="STRING" id="224013.ACX27_21875"/>
<gene>
    <name evidence="1" type="ORF">ACX27_21875</name>
</gene>
<dbReference type="NCBIfam" id="TIGR02436">
    <property type="entry name" value="four helix bundle protein"/>
    <property type="match status" value="2"/>
</dbReference>
<keyword evidence="2" id="KW-1185">Reference proteome</keyword>
<dbReference type="Pfam" id="PF05635">
    <property type="entry name" value="23S_rRNA_IVP"/>
    <property type="match status" value="1"/>
</dbReference>
<evidence type="ECO:0000313" key="2">
    <source>
        <dbReference type="Proteomes" id="UP000062645"/>
    </source>
</evidence>
<name>A0A0M4TMW7_9NOSO</name>
<dbReference type="KEGG" id="npz:ACX27_21875"/>
<sequence>MINYSANISIQERTENFAIRVIKAYSELNKRPFDDAGKILSKQFLRSGTSIGANCSEATPVASSRQSRPQHWLKYAQSNKDFINKYSIALKEANETLYWIKIMIKSEFVSKSKFQNLIEENERIIKILTTSINKLKEK</sequence>
<organism evidence="1 2">
    <name type="scientific">Nostoc piscinale CENA21</name>
    <dbReference type="NCBI Taxonomy" id="224013"/>
    <lineage>
        <taxon>Bacteria</taxon>
        <taxon>Bacillati</taxon>
        <taxon>Cyanobacteriota</taxon>
        <taxon>Cyanophyceae</taxon>
        <taxon>Nostocales</taxon>
        <taxon>Nostocaceae</taxon>
        <taxon>Nostoc</taxon>
    </lineage>
</organism>
<evidence type="ECO:0008006" key="3">
    <source>
        <dbReference type="Google" id="ProtNLM"/>
    </source>
</evidence>
<dbReference type="SUPFAM" id="SSF158446">
    <property type="entry name" value="IVS-encoded protein-like"/>
    <property type="match status" value="1"/>
</dbReference>
<evidence type="ECO:0000313" key="1">
    <source>
        <dbReference type="EMBL" id="ALF54874.1"/>
    </source>
</evidence>
<dbReference type="AlphaFoldDB" id="A0A0M4TMW7"/>
<accession>A0A0M4TMW7</accession>
<dbReference type="InterPro" id="IPR036583">
    <property type="entry name" value="23S_rRNA_IVS_sf"/>
</dbReference>
<reference evidence="2" key="1">
    <citation type="submission" date="2015-07" db="EMBL/GenBank/DDBJ databases">
        <title>Genome Of Nitrogen-Fixing Cyanobacterium Nostoc piscinale CENA21 From Solimoes/Amazon River Floodplain Sediments And Comparative Genomics To Uncover Biosynthetic Natural Products Potential.</title>
        <authorList>
            <person name="Leao T.F."/>
            <person name="Leao P.N."/>
            <person name="Guimaraes P.I."/>
            <person name="de Melo A.G.C."/>
            <person name="Ramos R.T.J."/>
            <person name="Silva A."/>
            <person name="Fiore M.F."/>
            <person name="Schneider M.P.C."/>
        </authorList>
    </citation>
    <scope>NUCLEOTIDE SEQUENCE [LARGE SCALE GENOMIC DNA]</scope>
    <source>
        <strain evidence="2">CENA21</strain>
    </source>
</reference>
<dbReference type="Gene3D" id="1.20.1440.60">
    <property type="entry name" value="23S rRNA-intervening sequence"/>
    <property type="match status" value="1"/>
</dbReference>
<reference evidence="1 2" key="2">
    <citation type="journal article" date="2016" name="Genome Announc.">
        <title>Draft Genome Sequence of the N2-Fixing Cyanobacterium Nostoc piscinale CENA21, Isolated from the Brazilian Amazon Floodplain.</title>
        <authorList>
            <person name="Leao T."/>
            <person name="Guimaraes P.I."/>
            <person name="de Melo A.G."/>
            <person name="Ramos R.T."/>
            <person name="Leao P.N."/>
            <person name="Silva A."/>
            <person name="Fiore M.F."/>
            <person name="Schneider M.P."/>
        </authorList>
    </citation>
    <scope>NUCLEOTIDE SEQUENCE [LARGE SCALE GENOMIC DNA]</scope>
    <source>
        <strain evidence="1 2">CENA21</strain>
    </source>
</reference>
<protein>
    <recommendedName>
        <fullName evidence="3">Four helix bundle protein</fullName>
    </recommendedName>
</protein>